<gene>
    <name evidence="1" type="ORF">NBEOAGPD_0677</name>
</gene>
<evidence type="ECO:0000313" key="2">
    <source>
        <dbReference type="Proteomes" id="UP001055108"/>
    </source>
</evidence>
<reference evidence="1" key="2">
    <citation type="submission" date="2021-08" db="EMBL/GenBank/DDBJ databases">
        <authorList>
            <person name="Tani A."/>
            <person name="Ola A."/>
            <person name="Ogura Y."/>
            <person name="Katsura K."/>
            <person name="Hayashi T."/>
        </authorList>
    </citation>
    <scope>NUCLEOTIDE SEQUENCE</scope>
    <source>
        <strain evidence="1">NBRC 103626</strain>
    </source>
</reference>
<dbReference type="AlphaFoldDB" id="A0AA37HKP6"/>
<organism evidence="1 2">
    <name type="scientific">Methylobacterium gregans</name>
    <dbReference type="NCBI Taxonomy" id="374424"/>
    <lineage>
        <taxon>Bacteria</taxon>
        <taxon>Pseudomonadati</taxon>
        <taxon>Pseudomonadota</taxon>
        <taxon>Alphaproteobacteria</taxon>
        <taxon>Hyphomicrobiales</taxon>
        <taxon>Methylobacteriaceae</taxon>
        <taxon>Methylobacterium</taxon>
    </lineage>
</organism>
<keyword evidence="2" id="KW-1185">Reference proteome</keyword>
<accession>A0AA37HKP6</accession>
<dbReference type="RefSeq" id="WP_238301235.1">
    <property type="nucleotide sequence ID" value="NZ_BPQM01000014.1"/>
</dbReference>
<name>A0AA37HKP6_9HYPH</name>
<evidence type="ECO:0000313" key="1">
    <source>
        <dbReference type="EMBL" id="GJD77472.1"/>
    </source>
</evidence>
<dbReference type="Proteomes" id="UP001055108">
    <property type="component" value="Unassembled WGS sequence"/>
</dbReference>
<sequence>MGDDLSPEEFGAAYRGLSRDDRKKLVVIAKRLCGGTTLNPGDLLNEAICRTLLGTRQCGRELNVVAYLVGVMRSLVSHEREKQKRSVATDDAEEVDAHMRARLGEKPRAGSAEDAIIDAQERARIIGEVFEMFRDQPEELAVLEALGDELAGKALRERTGLAQGDLDYVKKRIRKALSLRYPKGWRS</sequence>
<dbReference type="EMBL" id="BPQM01000014">
    <property type="protein sequence ID" value="GJD77472.1"/>
    <property type="molecule type" value="Genomic_DNA"/>
</dbReference>
<protein>
    <submittedName>
        <fullName evidence="1">Uncharacterized protein</fullName>
    </submittedName>
</protein>
<reference evidence="1" key="1">
    <citation type="journal article" date="2016" name="Front. Microbiol.">
        <title>Genome Sequence of the Piezophilic, Mesophilic Sulfate-Reducing Bacterium Desulfovibrio indicus J2T.</title>
        <authorList>
            <person name="Cao J."/>
            <person name="Maignien L."/>
            <person name="Shao Z."/>
            <person name="Alain K."/>
            <person name="Jebbar M."/>
        </authorList>
    </citation>
    <scope>NUCLEOTIDE SEQUENCE</scope>
    <source>
        <strain evidence="1">NBRC 103626</strain>
    </source>
</reference>
<comment type="caution">
    <text evidence="1">The sequence shown here is derived from an EMBL/GenBank/DDBJ whole genome shotgun (WGS) entry which is preliminary data.</text>
</comment>
<proteinExistence type="predicted"/>